<feature type="region of interest" description="Disordered" evidence="1">
    <location>
        <begin position="96"/>
        <end position="170"/>
    </location>
</feature>
<accession>W1PA61</accession>
<dbReference type="PANTHER" id="PTHR33675">
    <property type="entry name" value="NUCLEAR RECEPTOR FAMILY 2 GROUP C PROTEIN"/>
    <property type="match status" value="1"/>
</dbReference>
<dbReference type="Proteomes" id="UP000017836">
    <property type="component" value="Unassembled WGS sequence"/>
</dbReference>
<proteinExistence type="predicted"/>
<dbReference type="PANTHER" id="PTHR33675:SF1">
    <property type="entry name" value="HOLOCARBOXYLASE SYNTHETASE"/>
    <property type="match status" value="1"/>
</dbReference>
<dbReference type="HOGENOM" id="CLU_1572769_0_0_1"/>
<evidence type="ECO:0000313" key="2">
    <source>
        <dbReference type="EMBL" id="ERN03885.1"/>
    </source>
</evidence>
<feature type="region of interest" description="Disordered" evidence="1">
    <location>
        <begin position="34"/>
        <end position="73"/>
    </location>
</feature>
<organism evidence="2 3">
    <name type="scientific">Amborella trichopoda</name>
    <dbReference type="NCBI Taxonomy" id="13333"/>
    <lineage>
        <taxon>Eukaryota</taxon>
        <taxon>Viridiplantae</taxon>
        <taxon>Streptophyta</taxon>
        <taxon>Embryophyta</taxon>
        <taxon>Tracheophyta</taxon>
        <taxon>Spermatophyta</taxon>
        <taxon>Magnoliopsida</taxon>
        <taxon>Amborellales</taxon>
        <taxon>Amborellaceae</taxon>
        <taxon>Amborella</taxon>
    </lineage>
</organism>
<dbReference type="AlphaFoldDB" id="W1PA61"/>
<name>W1PA61_AMBTC</name>
<dbReference type="Gramene" id="ERN03885">
    <property type="protein sequence ID" value="ERN03885"/>
    <property type="gene ID" value="AMTR_s00078p00173950"/>
</dbReference>
<evidence type="ECO:0000313" key="3">
    <source>
        <dbReference type="Proteomes" id="UP000017836"/>
    </source>
</evidence>
<evidence type="ECO:0000256" key="1">
    <source>
        <dbReference type="SAM" id="MobiDB-lite"/>
    </source>
</evidence>
<dbReference type="EMBL" id="KI394330">
    <property type="protein sequence ID" value="ERN03885.1"/>
    <property type="molecule type" value="Genomic_DNA"/>
</dbReference>
<protein>
    <submittedName>
        <fullName evidence="2">Uncharacterized protein</fullName>
    </submittedName>
</protein>
<reference evidence="3" key="1">
    <citation type="journal article" date="2013" name="Science">
        <title>The Amborella genome and the evolution of flowering plants.</title>
        <authorList>
            <consortium name="Amborella Genome Project"/>
        </authorList>
    </citation>
    <scope>NUCLEOTIDE SEQUENCE [LARGE SCALE GENOMIC DNA]</scope>
</reference>
<keyword evidence="3" id="KW-1185">Reference proteome</keyword>
<sequence>MLPNSHLSFEISTTNLNLVDPSLVLQNELDIGEEDAPMSIPSNSQSHPQSLNPSTPTFSGPTGQLPSAQTKSSLFSNALSSPIRRSLHSFQLAHCSDASPNTGGRRTGPFPEPDHHGGFNGAHGLPHDSEISTGDPMAEVYPHQPHENRDCDSKDSLMDMHEESPFREYY</sequence>
<feature type="compositionally biased region" description="Basic and acidic residues" evidence="1">
    <location>
        <begin position="144"/>
        <end position="170"/>
    </location>
</feature>
<gene>
    <name evidence="2" type="ORF">AMTR_s00078p00173950</name>
</gene>
<feature type="compositionally biased region" description="Polar residues" evidence="1">
    <location>
        <begin position="40"/>
        <end position="73"/>
    </location>
</feature>